<protein>
    <submittedName>
        <fullName evidence="2">Uncharacterized protein</fullName>
    </submittedName>
</protein>
<dbReference type="AlphaFoldDB" id="A0A5B7GWL2"/>
<keyword evidence="3" id="KW-1185">Reference proteome</keyword>
<accession>A0A5B7GWL2</accession>
<evidence type="ECO:0000313" key="2">
    <source>
        <dbReference type="EMBL" id="MPC61879.1"/>
    </source>
</evidence>
<proteinExistence type="predicted"/>
<evidence type="ECO:0000313" key="3">
    <source>
        <dbReference type="Proteomes" id="UP000324222"/>
    </source>
</evidence>
<reference evidence="2 3" key="1">
    <citation type="submission" date="2019-05" db="EMBL/GenBank/DDBJ databases">
        <title>Another draft genome of Portunus trituberculatus and its Hox gene families provides insights of decapod evolution.</title>
        <authorList>
            <person name="Jeong J.-H."/>
            <person name="Song I."/>
            <person name="Kim S."/>
            <person name="Choi T."/>
            <person name="Kim D."/>
            <person name="Ryu S."/>
            <person name="Kim W."/>
        </authorList>
    </citation>
    <scope>NUCLEOTIDE SEQUENCE [LARGE SCALE GENOMIC DNA]</scope>
    <source>
        <tissue evidence="2">Muscle</tissue>
    </source>
</reference>
<dbReference type="Proteomes" id="UP000324222">
    <property type="component" value="Unassembled WGS sequence"/>
</dbReference>
<name>A0A5B7GWL2_PORTR</name>
<organism evidence="2 3">
    <name type="scientific">Portunus trituberculatus</name>
    <name type="common">Swimming crab</name>
    <name type="synonym">Neptunus trituberculatus</name>
    <dbReference type="NCBI Taxonomy" id="210409"/>
    <lineage>
        <taxon>Eukaryota</taxon>
        <taxon>Metazoa</taxon>
        <taxon>Ecdysozoa</taxon>
        <taxon>Arthropoda</taxon>
        <taxon>Crustacea</taxon>
        <taxon>Multicrustacea</taxon>
        <taxon>Malacostraca</taxon>
        <taxon>Eumalacostraca</taxon>
        <taxon>Eucarida</taxon>
        <taxon>Decapoda</taxon>
        <taxon>Pleocyemata</taxon>
        <taxon>Brachyura</taxon>
        <taxon>Eubrachyura</taxon>
        <taxon>Portunoidea</taxon>
        <taxon>Portunidae</taxon>
        <taxon>Portuninae</taxon>
        <taxon>Portunus</taxon>
    </lineage>
</organism>
<feature type="region of interest" description="Disordered" evidence="1">
    <location>
        <begin position="1"/>
        <end position="42"/>
    </location>
</feature>
<evidence type="ECO:0000256" key="1">
    <source>
        <dbReference type="SAM" id="MobiDB-lite"/>
    </source>
</evidence>
<comment type="caution">
    <text evidence="2">The sequence shown here is derived from an EMBL/GenBank/DDBJ whole genome shotgun (WGS) entry which is preliminary data.</text>
</comment>
<sequence length="73" mass="7891">MHISKEESTSGHLSANGSDKRVKHEALGSNDPETESSPDCFPSLAEMLRTTIVALKEMPPVHNGGPIFDESQN</sequence>
<dbReference type="EMBL" id="VSRR010019057">
    <property type="protein sequence ID" value="MPC61879.1"/>
    <property type="molecule type" value="Genomic_DNA"/>
</dbReference>
<gene>
    <name evidence="2" type="ORF">E2C01_055956</name>
</gene>